<dbReference type="Proteomes" id="UP000494203">
    <property type="component" value="Unassembled WGS sequence"/>
</dbReference>
<accession>A0A6S7D3W3</accession>
<evidence type="ECO:0008006" key="3">
    <source>
        <dbReference type="Google" id="ProtNLM"/>
    </source>
</evidence>
<sequence>MALLTPEECIVHCRAEPDDAPLLASLLASAESAVAGHLNRAVFASAAELDAALDGLPDAAGAAQDAYEGAIARAASLDSPAARDMAIEVARQRLAEAVQSFNRTLHGMVVTPRVEAAVRLTLGSLYANREQVVVGATAVELPQGVSELLTADRRVMMP</sequence>
<evidence type="ECO:0000313" key="2">
    <source>
        <dbReference type="Proteomes" id="UP000494203"/>
    </source>
</evidence>
<dbReference type="AlphaFoldDB" id="A0A6S7D3W3"/>
<evidence type="ECO:0000313" key="1">
    <source>
        <dbReference type="EMBL" id="CAB3859211.1"/>
    </source>
</evidence>
<gene>
    <name evidence="1" type="ORF">LMG26788_02172</name>
</gene>
<proteinExistence type="predicted"/>
<organism evidence="1 2">
    <name type="scientific">Achromobacter pulmonis</name>
    <dbReference type="NCBI Taxonomy" id="1389932"/>
    <lineage>
        <taxon>Bacteria</taxon>
        <taxon>Pseudomonadati</taxon>
        <taxon>Pseudomonadota</taxon>
        <taxon>Betaproteobacteria</taxon>
        <taxon>Burkholderiales</taxon>
        <taxon>Alcaligenaceae</taxon>
        <taxon>Achromobacter</taxon>
    </lineage>
</organism>
<dbReference type="RefSeq" id="WP_175140770.1">
    <property type="nucleotide sequence ID" value="NZ_CADIKZ010000005.1"/>
</dbReference>
<name>A0A6S7D3W3_9BURK</name>
<reference evidence="1 2" key="1">
    <citation type="submission" date="2020-04" db="EMBL/GenBank/DDBJ databases">
        <authorList>
            <person name="De Canck E."/>
        </authorList>
    </citation>
    <scope>NUCLEOTIDE SEQUENCE [LARGE SCALE GENOMIC DNA]</scope>
    <source>
        <strain evidence="1 2">LMG 26788</strain>
    </source>
</reference>
<dbReference type="Gene3D" id="1.10.3230.30">
    <property type="entry name" value="Phage gp6-like head-tail connector protein"/>
    <property type="match status" value="1"/>
</dbReference>
<protein>
    <recommendedName>
        <fullName evidence="3">Phage gp6-like head-tail connector protein</fullName>
    </recommendedName>
</protein>
<dbReference type="EMBL" id="CADIKZ010000005">
    <property type="protein sequence ID" value="CAB3859211.1"/>
    <property type="molecule type" value="Genomic_DNA"/>
</dbReference>
<keyword evidence="2" id="KW-1185">Reference proteome</keyword>